<gene>
    <name evidence="1" type="ORF">ONE63_003332</name>
</gene>
<sequence length="143" mass="15491">MANEASEGEHLVALSTLPGTPGPAASRPAAALIIRRRSLCGLPRCLCAAALSVRRLLRRLLLRGPRRCLPAVFRNTTVTQGVRGRAAASLRRRGLLDVTDICVSVVTGRGTLGADALQHDARRRELLGWNTMGRDCQGMTLWR</sequence>
<evidence type="ECO:0000313" key="2">
    <source>
        <dbReference type="Proteomes" id="UP001075354"/>
    </source>
</evidence>
<dbReference type="Proteomes" id="UP001075354">
    <property type="component" value="Chromosome 13"/>
</dbReference>
<accession>A0AAV7XAP0</accession>
<evidence type="ECO:0000313" key="1">
    <source>
        <dbReference type="EMBL" id="KAJ1521689.1"/>
    </source>
</evidence>
<dbReference type="EMBL" id="JAPTSV010000013">
    <property type="protein sequence ID" value="KAJ1521689.1"/>
    <property type="molecule type" value="Genomic_DNA"/>
</dbReference>
<comment type="caution">
    <text evidence="1">The sequence shown here is derived from an EMBL/GenBank/DDBJ whole genome shotgun (WGS) entry which is preliminary data.</text>
</comment>
<proteinExistence type="predicted"/>
<dbReference type="AlphaFoldDB" id="A0AAV7XAP0"/>
<organism evidence="1 2">
    <name type="scientific">Megalurothrips usitatus</name>
    <name type="common">bean blossom thrips</name>
    <dbReference type="NCBI Taxonomy" id="439358"/>
    <lineage>
        <taxon>Eukaryota</taxon>
        <taxon>Metazoa</taxon>
        <taxon>Ecdysozoa</taxon>
        <taxon>Arthropoda</taxon>
        <taxon>Hexapoda</taxon>
        <taxon>Insecta</taxon>
        <taxon>Pterygota</taxon>
        <taxon>Neoptera</taxon>
        <taxon>Paraneoptera</taxon>
        <taxon>Thysanoptera</taxon>
        <taxon>Terebrantia</taxon>
        <taxon>Thripoidea</taxon>
        <taxon>Thripidae</taxon>
        <taxon>Megalurothrips</taxon>
    </lineage>
</organism>
<keyword evidence="2" id="KW-1185">Reference proteome</keyword>
<name>A0AAV7XAP0_9NEOP</name>
<reference evidence="1" key="1">
    <citation type="submission" date="2022-12" db="EMBL/GenBank/DDBJ databases">
        <title>Chromosome-level genome assembly of the bean flower thrips Megalurothrips usitatus.</title>
        <authorList>
            <person name="Ma L."/>
            <person name="Liu Q."/>
            <person name="Li H."/>
            <person name="Cai W."/>
        </authorList>
    </citation>
    <scope>NUCLEOTIDE SEQUENCE</scope>
    <source>
        <strain evidence="1">Cailab_2022a</strain>
    </source>
</reference>
<protein>
    <submittedName>
        <fullName evidence="1">Uncharacterized protein</fullName>
    </submittedName>
</protein>